<accession>A0A3Q0J463</accession>
<evidence type="ECO:0000256" key="1">
    <source>
        <dbReference type="SAM" id="Coils"/>
    </source>
</evidence>
<evidence type="ECO:0000313" key="3">
    <source>
        <dbReference type="RefSeq" id="XP_026683282.1"/>
    </source>
</evidence>
<dbReference type="AlphaFoldDB" id="A0A3Q0J463"/>
<reference evidence="3" key="1">
    <citation type="submission" date="2025-08" db="UniProtKB">
        <authorList>
            <consortium name="RefSeq"/>
        </authorList>
    </citation>
    <scope>IDENTIFICATION</scope>
</reference>
<sequence>MSFWMFADDLKVAKCVRGQADVDAMQEMLCCFSFFLESMNQKSSKVEKLDWDRSQLSQILCTIQHNEKRSVRHGHFHSTGSRREDQDTVEKLASRVYFADRYKYGTGESFQNNQGRPFQLPRIQNNNTYKYEQTVWRHTSQDITLPGTIYSFPQPPSKKHTLNTIQTANILQDLNLFHNPQEEKTFTKLPKQILDVDPEFFKIIQGRRIKSKFDSNYVSNVRRVLLTKLRIGVIKDEIDKIKRQFIRDKNMIDVTRDKLTQDYFKYEQFIRNDYKQVMLIENQSKLSWQRLSQAQEEHDSAHKDYYDVRISLFELDEKWTHAKLCKNFVYLMTSLSQVRDDEQKLVLINKVNALNLMKMSNTLEDIVDNFKRDLETVKQEIQERKCMKKDSRQDKKKLEKKKTTEYEIYDDDDDDDTFKTEKVENIQDSEEKTEEKVKDIQEDFRYEQTIHTNELVDEKTGENQNIQETTENVDKLIGEGIDPEEVDDGDNSKDEFINLIIMDDVKLEKHRDITKTSDIEINMNEKFQEELGFDLKDIDIDDDYDMKNIEETSVIFEKLDLENMNVLLQKENIQDKLEQCKKMNETSEEYFTSKAKHLRHTVETLSEKMEALQTDIGEIRNDIKNNYEAYINDICSNKNYLVLQVLIADLYERCISKNKNLHYLSTLEQLTQFQDNIQDLLSRINVIPIQFVSEAKAFVSKNMEETNRSATNAKRKLNELDNYLQHLERTLMPKYKKIGKPLHRRSKPPTSPLPRLKQAKSLTQDEMDYLMFFTDFDSKAPSADQLAQTYLNQRKMKHCTEK</sequence>
<keyword evidence="2" id="KW-1185">Reference proteome</keyword>
<dbReference type="Proteomes" id="UP000079169">
    <property type="component" value="Unplaced"/>
</dbReference>
<proteinExistence type="predicted"/>
<keyword evidence="1" id="KW-0175">Coiled coil</keyword>
<dbReference type="GeneID" id="103514536"/>
<gene>
    <name evidence="3" type="primary">LOC103514536</name>
</gene>
<protein>
    <submittedName>
        <fullName evidence="3">Cingulin-like isoform X1</fullName>
    </submittedName>
</protein>
<feature type="coiled-coil region" evidence="1">
    <location>
        <begin position="700"/>
        <end position="730"/>
    </location>
</feature>
<dbReference type="PaxDb" id="121845-A0A3Q0J463"/>
<feature type="coiled-coil region" evidence="1">
    <location>
        <begin position="360"/>
        <end position="443"/>
    </location>
</feature>
<dbReference type="RefSeq" id="XP_026683282.1">
    <property type="nucleotide sequence ID" value="XM_026827481.1"/>
</dbReference>
<dbReference type="STRING" id="121845.A0A3Q0J463"/>
<name>A0A3Q0J463_DIACI</name>
<evidence type="ECO:0000313" key="2">
    <source>
        <dbReference type="Proteomes" id="UP000079169"/>
    </source>
</evidence>
<feature type="coiled-coil region" evidence="1">
    <location>
        <begin position="595"/>
        <end position="622"/>
    </location>
</feature>
<organism evidence="2 3">
    <name type="scientific">Diaphorina citri</name>
    <name type="common">Asian citrus psyllid</name>
    <dbReference type="NCBI Taxonomy" id="121845"/>
    <lineage>
        <taxon>Eukaryota</taxon>
        <taxon>Metazoa</taxon>
        <taxon>Ecdysozoa</taxon>
        <taxon>Arthropoda</taxon>
        <taxon>Hexapoda</taxon>
        <taxon>Insecta</taxon>
        <taxon>Pterygota</taxon>
        <taxon>Neoptera</taxon>
        <taxon>Paraneoptera</taxon>
        <taxon>Hemiptera</taxon>
        <taxon>Sternorrhyncha</taxon>
        <taxon>Psylloidea</taxon>
        <taxon>Psyllidae</taxon>
        <taxon>Diaphorininae</taxon>
        <taxon>Diaphorina</taxon>
    </lineage>
</organism>